<dbReference type="InterPro" id="IPR023343">
    <property type="entry name" value="Penicillin_amidase_dom1"/>
</dbReference>
<evidence type="ECO:0000313" key="6">
    <source>
        <dbReference type="Proteomes" id="UP001596456"/>
    </source>
</evidence>
<dbReference type="PANTHER" id="PTHR34218">
    <property type="entry name" value="PEPTIDASE S45 PENICILLIN AMIDASE"/>
    <property type="match status" value="1"/>
</dbReference>
<dbReference type="RefSeq" id="WP_377357080.1">
    <property type="nucleotide sequence ID" value="NZ_JBHTCM010000006.1"/>
</dbReference>
<dbReference type="InterPro" id="IPR029055">
    <property type="entry name" value="Ntn_hydrolases_N"/>
</dbReference>
<evidence type="ECO:0000256" key="1">
    <source>
        <dbReference type="ARBA" id="ARBA00006586"/>
    </source>
</evidence>
<dbReference type="Pfam" id="PF01804">
    <property type="entry name" value="Penicil_amidase"/>
    <property type="match status" value="1"/>
</dbReference>
<dbReference type="PANTHER" id="PTHR34218:SF4">
    <property type="entry name" value="ACYL-HOMOSERINE LACTONE ACYLASE QUIP"/>
    <property type="match status" value="1"/>
</dbReference>
<name>A0ABW2KTV7_9PROT</name>
<dbReference type="Gene3D" id="1.10.1400.10">
    <property type="match status" value="1"/>
</dbReference>
<protein>
    <submittedName>
        <fullName evidence="5">Penicillin acylase family protein</fullName>
    </submittedName>
</protein>
<evidence type="ECO:0000256" key="2">
    <source>
        <dbReference type="ARBA" id="ARBA00022801"/>
    </source>
</evidence>
<organism evidence="5 6">
    <name type="scientific">Rhodocista pekingensis</name>
    <dbReference type="NCBI Taxonomy" id="201185"/>
    <lineage>
        <taxon>Bacteria</taxon>
        <taxon>Pseudomonadati</taxon>
        <taxon>Pseudomonadota</taxon>
        <taxon>Alphaproteobacteria</taxon>
        <taxon>Rhodospirillales</taxon>
        <taxon>Azospirillaceae</taxon>
        <taxon>Rhodocista</taxon>
    </lineage>
</organism>
<evidence type="ECO:0000313" key="5">
    <source>
        <dbReference type="EMBL" id="MFC7332582.1"/>
    </source>
</evidence>
<feature type="compositionally biased region" description="Pro residues" evidence="4">
    <location>
        <begin position="225"/>
        <end position="237"/>
    </location>
</feature>
<feature type="region of interest" description="Disordered" evidence="4">
    <location>
        <begin position="221"/>
        <end position="241"/>
    </location>
</feature>
<proteinExistence type="inferred from homology"/>
<reference evidence="6" key="1">
    <citation type="journal article" date="2019" name="Int. J. Syst. Evol. Microbiol.">
        <title>The Global Catalogue of Microorganisms (GCM) 10K type strain sequencing project: providing services to taxonomists for standard genome sequencing and annotation.</title>
        <authorList>
            <consortium name="The Broad Institute Genomics Platform"/>
            <consortium name="The Broad Institute Genome Sequencing Center for Infectious Disease"/>
            <person name="Wu L."/>
            <person name="Ma J."/>
        </authorList>
    </citation>
    <scope>NUCLEOTIDE SEQUENCE [LARGE SCALE GENOMIC DNA]</scope>
    <source>
        <strain evidence="6">CGMCC 1.16275</strain>
    </source>
</reference>
<dbReference type="PIRSF" id="PIRSF001227">
    <property type="entry name" value="Pen_acylase"/>
    <property type="match status" value="1"/>
</dbReference>
<keyword evidence="2" id="KW-0378">Hydrolase</keyword>
<dbReference type="InterPro" id="IPR014395">
    <property type="entry name" value="Pen/GL7ACA/AHL_acylase"/>
</dbReference>
<comment type="similarity">
    <text evidence="1">Belongs to the peptidase S45 family.</text>
</comment>
<dbReference type="InterPro" id="IPR043146">
    <property type="entry name" value="Penicillin_amidase_N_B-knob"/>
</dbReference>
<dbReference type="InterPro" id="IPR002692">
    <property type="entry name" value="S45"/>
</dbReference>
<accession>A0ABW2KTV7</accession>
<keyword evidence="3" id="KW-0865">Zymogen</keyword>
<dbReference type="SUPFAM" id="SSF56235">
    <property type="entry name" value="N-terminal nucleophile aminohydrolases (Ntn hydrolases)"/>
    <property type="match status" value="1"/>
</dbReference>
<sequence>MARGAGIAVLGLLGLGVAAAGAAWIYLGASRPLLEGEVALPGLSAPVTVVRDAAGVPTVTGASRADVAHALGFLHGQERFFQMDTIRRSAAGELAALVGDAALPLDRKRRVHRFRARMQAELAALPAADRQVLDAYAAGVNQGLAALGATPFEYALLGGEPQPWAPEDSLLAVVAMYFDLQDEEGGLDRRLAQARAALGPALADFLYPVGTSWDAPIDGTRLDTPPLPGPEALPPGFPRRAASLDDALEGAPAPLAEDATVPGSNNWAVAGSHSAHGGAIVANDMHLGHGVPNLWYRARLVVAGAGEAPVLDATGVTLPGAPNIVAGSNGRVAWGYTNSQIDTGDVVVLEPGAAGGDSYRTPEGDRTPEEVAELICSASGTCETLTVRETVWGPVIATEGGVRLAYRWVAHDTGARALGAALELEQAGDVEEAVRIAHRSAIPNQNLMLADRDGRIAWTIIGRVPARIGFDGRTPVSFADGSRRWDGFLPPDRVPAVIDPPAGRLWSANSRVVGGEAFALLGDGGYAHGSRARQIRDALLAQERFDEKALLAIQLDDRGTVLDRWHGLMLETVRTRADDPAVAALLPWLSDWDNRAVPEAVGYRLVRTFRAELLSSVYGAFVAPPDTTGPAAFRLASRQADEPAWRLLTERPAHLVPPGFAGWDAVLAAALDKVREDVAKEAGGDLSRYRWGERNRAAIRHPLSRFVPGLSWLADAPADRLPGDVYQPRAQSPSFGASERFAVSPGREAEGLFQMPGGQSGHPLAPYYLAGHADWVAGRPVPFLPGPARWTLRLEPGAS</sequence>
<evidence type="ECO:0000256" key="4">
    <source>
        <dbReference type="SAM" id="MobiDB-lite"/>
    </source>
</evidence>
<dbReference type="InterPro" id="IPR043147">
    <property type="entry name" value="Penicillin_amidase_A-knob"/>
</dbReference>
<dbReference type="EMBL" id="JBHTCM010000006">
    <property type="protein sequence ID" value="MFC7332582.1"/>
    <property type="molecule type" value="Genomic_DNA"/>
</dbReference>
<dbReference type="Gene3D" id="3.60.20.10">
    <property type="entry name" value="Glutamine Phosphoribosylpyrophosphate, subunit 1, domain 1"/>
    <property type="match status" value="1"/>
</dbReference>
<dbReference type="Proteomes" id="UP001596456">
    <property type="component" value="Unassembled WGS sequence"/>
</dbReference>
<comment type="caution">
    <text evidence="5">The sequence shown here is derived from an EMBL/GenBank/DDBJ whole genome shotgun (WGS) entry which is preliminary data.</text>
</comment>
<gene>
    <name evidence="5" type="ORF">ACFQPS_05355</name>
</gene>
<evidence type="ECO:0000256" key="3">
    <source>
        <dbReference type="ARBA" id="ARBA00023145"/>
    </source>
</evidence>
<dbReference type="Gene3D" id="1.10.439.10">
    <property type="entry name" value="Penicillin Amidohydrolase, domain 1"/>
    <property type="match status" value="1"/>
</dbReference>
<keyword evidence="6" id="KW-1185">Reference proteome</keyword>
<dbReference type="CDD" id="cd03747">
    <property type="entry name" value="Ntn_PGA_like"/>
    <property type="match status" value="1"/>
</dbReference>
<dbReference type="Gene3D" id="2.30.120.10">
    <property type="match status" value="1"/>
</dbReference>